<dbReference type="EMBL" id="AZIM01006891">
    <property type="protein sequence ID" value="ETE58335.1"/>
    <property type="molecule type" value="Genomic_DNA"/>
</dbReference>
<protein>
    <submittedName>
        <fullName evidence="2">Splicing factor U2af large subunit B</fullName>
    </submittedName>
</protein>
<dbReference type="AlphaFoldDB" id="V8N894"/>
<sequence>MQTCVATQDPILQPRIREGAATPALPHVKPDCKHTLLTSSKQDLNTHPTGSNSHPHGTSTMKAAPCFLLLLGLLFLLMELPPSRGEIGKGGHHPHEATIANPQSIFIFLRVSSKREREIQREKRRERYGGRDRERGRHKNDRERGEGRERHRAIERGGERRGDREGERKIQRKREGGREEERERERDIE</sequence>
<feature type="region of interest" description="Disordered" evidence="1">
    <location>
        <begin position="117"/>
        <end position="189"/>
    </location>
</feature>
<reference evidence="2 3" key="1">
    <citation type="journal article" date="2013" name="Proc. Natl. Acad. Sci. U.S.A.">
        <title>The king cobra genome reveals dynamic gene evolution and adaptation in the snake venom system.</title>
        <authorList>
            <person name="Vonk F.J."/>
            <person name="Casewell N.R."/>
            <person name="Henkel C.V."/>
            <person name="Heimberg A.M."/>
            <person name="Jansen H.J."/>
            <person name="McCleary R.J."/>
            <person name="Kerkkamp H.M."/>
            <person name="Vos R.A."/>
            <person name="Guerreiro I."/>
            <person name="Calvete J.J."/>
            <person name="Wuster W."/>
            <person name="Woods A.E."/>
            <person name="Logan J.M."/>
            <person name="Harrison R.A."/>
            <person name="Castoe T.A."/>
            <person name="de Koning A.P."/>
            <person name="Pollock D.D."/>
            <person name="Yandell M."/>
            <person name="Calderon D."/>
            <person name="Renjifo C."/>
            <person name="Currier R.B."/>
            <person name="Salgado D."/>
            <person name="Pla D."/>
            <person name="Sanz L."/>
            <person name="Hyder A.S."/>
            <person name="Ribeiro J.M."/>
            <person name="Arntzen J.W."/>
            <person name="van den Thillart G.E."/>
            <person name="Boetzer M."/>
            <person name="Pirovano W."/>
            <person name="Dirks R.P."/>
            <person name="Spaink H.P."/>
            <person name="Duboule D."/>
            <person name="McGlinn E."/>
            <person name="Kini R.M."/>
            <person name="Richardson M.K."/>
        </authorList>
    </citation>
    <scope>NUCLEOTIDE SEQUENCE</scope>
    <source>
        <tissue evidence="2">Blood</tissue>
    </source>
</reference>
<keyword evidence="3" id="KW-1185">Reference proteome</keyword>
<organism evidence="2 3">
    <name type="scientific">Ophiophagus hannah</name>
    <name type="common">King cobra</name>
    <name type="synonym">Naja hannah</name>
    <dbReference type="NCBI Taxonomy" id="8665"/>
    <lineage>
        <taxon>Eukaryota</taxon>
        <taxon>Metazoa</taxon>
        <taxon>Chordata</taxon>
        <taxon>Craniata</taxon>
        <taxon>Vertebrata</taxon>
        <taxon>Euteleostomi</taxon>
        <taxon>Lepidosauria</taxon>
        <taxon>Squamata</taxon>
        <taxon>Bifurcata</taxon>
        <taxon>Unidentata</taxon>
        <taxon>Episquamata</taxon>
        <taxon>Toxicofera</taxon>
        <taxon>Serpentes</taxon>
        <taxon>Colubroidea</taxon>
        <taxon>Elapidae</taxon>
        <taxon>Elapinae</taxon>
        <taxon>Ophiophagus</taxon>
    </lineage>
</organism>
<dbReference type="Proteomes" id="UP000018936">
    <property type="component" value="Unassembled WGS sequence"/>
</dbReference>
<comment type="caution">
    <text evidence="2">The sequence shown here is derived from an EMBL/GenBank/DDBJ whole genome shotgun (WGS) entry which is preliminary data.</text>
</comment>
<evidence type="ECO:0000256" key="1">
    <source>
        <dbReference type="SAM" id="MobiDB-lite"/>
    </source>
</evidence>
<name>V8N894_OPHHA</name>
<gene>
    <name evidence="2" type="primary">U2AF65B</name>
    <name evidence="2" type="ORF">L345_15946</name>
</gene>
<proteinExistence type="predicted"/>
<accession>V8N894</accession>
<evidence type="ECO:0000313" key="2">
    <source>
        <dbReference type="EMBL" id="ETE58335.1"/>
    </source>
</evidence>
<feature type="non-terminal residue" evidence="2">
    <location>
        <position position="1"/>
    </location>
</feature>
<evidence type="ECO:0000313" key="3">
    <source>
        <dbReference type="Proteomes" id="UP000018936"/>
    </source>
</evidence>